<reference evidence="3 4" key="1">
    <citation type="submission" date="2017-04" db="EMBL/GenBank/DDBJ databases">
        <authorList>
            <person name="Afonso C.L."/>
            <person name="Miller P.J."/>
            <person name="Scott M.A."/>
            <person name="Spackman E."/>
            <person name="Goraichik I."/>
            <person name="Dimitrov K.M."/>
            <person name="Suarez D.L."/>
            <person name="Swayne D.E."/>
        </authorList>
    </citation>
    <scope>NUCLEOTIDE SEQUENCE [LARGE SCALE GENOMIC DNA]</scope>
    <source>
        <strain evidence="3 4">B5P</strain>
    </source>
</reference>
<dbReference type="GO" id="GO:0016020">
    <property type="term" value="C:membrane"/>
    <property type="evidence" value="ECO:0007669"/>
    <property type="project" value="InterPro"/>
</dbReference>
<dbReference type="Proteomes" id="UP000193083">
    <property type="component" value="Unassembled WGS sequence"/>
</dbReference>
<gene>
    <name evidence="3" type="ORF">SAMN02982922_1662</name>
</gene>
<evidence type="ECO:0000313" key="4">
    <source>
        <dbReference type="Proteomes" id="UP000193083"/>
    </source>
</evidence>
<feature type="transmembrane region" description="Helical" evidence="1">
    <location>
        <begin position="84"/>
        <end position="105"/>
    </location>
</feature>
<evidence type="ECO:0000313" key="3">
    <source>
        <dbReference type="EMBL" id="SMH35939.1"/>
    </source>
</evidence>
<dbReference type="PANTHER" id="PTHR22911:SF135">
    <property type="entry name" value="BLR4310 PROTEIN"/>
    <property type="match status" value="1"/>
</dbReference>
<dbReference type="InterPro" id="IPR000620">
    <property type="entry name" value="EamA_dom"/>
</dbReference>
<keyword evidence="1" id="KW-0812">Transmembrane</keyword>
<feature type="transmembrane region" description="Helical" evidence="1">
    <location>
        <begin position="273"/>
        <end position="291"/>
    </location>
</feature>
<keyword evidence="1" id="KW-1133">Transmembrane helix</keyword>
<feature type="domain" description="EamA" evidence="2">
    <location>
        <begin position="165"/>
        <end position="289"/>
    </location>
</feature>
<proteinExistence type="predicted"/>
<dbReference type="SUPFAM" id="SSF103481">
    <property type="entry name" value="Multidrug resistance efflux transporter EmrE"/>
    <property type="match status" value="2"/>
</dbReference>
<organism evidence="3 4">
    <name type="scientific">Mesorhizobium australicum</name>
    <dbReference type="NCBI Taxonomy" id="536018"/>
    <lineage>
        <taxon>Bacteria</taxon>
        <taxon>Pseudomonadati</taxon>
        <taxon>Pseudomonadota</taxon>
        <taxon>Alphaproteobacteria</taxon>
        <taxon>Hyphomicrobiales</taxon>
        <taxon>Phyllobacteriaceae</taxon>
        <taxon>Mesorhizobium</taxon>
    </lineage>
</organism>
<dbReference type="EMBL" id="FXBL01000004">
    <property type="protein sequence ID" value="SMH35939.1"/>
    <property type="molecule type" value="Genomic_DNA"/>
</dbReference>
<keyword evidence="1" id="KW-0472">Membrane</keyword>
<feature type="transmembrane region" description="Helical" evidence="1">
    <location>
        <begin position="219"/>
        <end position="236"/>
    </location>
</feature>
<feature type="transmembrane region" description="Helical" evidence="1">
    <location>
        <begin position="248"/>
        <end position="267"/>
    </location>
</feature>
<name>A0A1X7NF53_9HYPH</name>
<dbReference type="RefSeq" id="WP_085463736.1">
    <property type="nucleotide sequence ID" value="NZ_FXBL01000004.1"/>
</dbReference>
<feature type="transmembrane region" description="Helical" evidence="1">
    <location>
        <begin position="20"/>
        <end position="39"/>
    </location>
</feature>
<feature type="transmembrane region" description="Helical" evidence="1">
    <location>
        <begin position="51"/>
        <end position="72"/>
    </location>
</feature>
<feature type="transmembrane region" description="Helical" evidence="1">
    <location>
        <begin position="191"/>
        <end position="213"/>
    </location>
</feature>
<feature type="transmembrane region" description="Helical" evidence="1">
    <location>
        <begin position="137"/>
        <end position="153"/>
    </location>
</feature>
<feature type="transmembrane region" description="Helical" evidence="1">
    <location>
        <begin position="111"/>
        <end position="130"/>
    </location>
</feature>
<dbReference type="Pfam" id="PF00892">
    <property type="entry name" value="EamA"/>
    <property type="match status" value="2"/>
</dbReference>
<dbReference type="PANTHER" id="PTHR22911">
    <property type="entry name" value="ACYL-MALONYL CONDENSING ENZYME-RELATED"/>
    <property type="match status" value="1"/>
</dbReference>
<protein>
    <submittedName>
        <fullName evidence="3">Threonine/homoserine efflux transporter RhtA</fullName>
    </submittedName>
</protein>
<dbReference type="AlphaFoldDB" id="A0A1X7NF53"/>
<sequence>MSNASTAGAARHDSDRATRLGIAFMLLAILMFALNDTLGKWLLGSYGVGQLLFIRTVSALLVMVPILMRVGWRSLFPASRGWLLAARALIATLEIGAFYVAVSYLPLADTITYWMAAPIYVAALSPFLLGEHVGWRRWTAIIVGFVGVLIALNPSAETLTLPALVSIGGSLLFTLLMITGRALRGTPDAAMVFWPLVTSGIAGAMTIPFAWTPPALDDLALLALLGIVALGAHYFTNRSLALADASTVTPYQYTLLVWAMLFGWLFFGEVPKANVLVGGAVIVAAGLYIFFRERRLGRTNTADPSAGSVA</sequence>
<keyword evidence="4" id="KW-1185">Reference proteome</keyword>
<feature type="domain" description="EamA" evidence="2">
    <location>
        <begin position="20"/>
        <end position="151"/>
    </location>
</feature>
<accession>A0A1X7NF53</accession>
<feature type="transmembrane region" description="Helical" evidence="1">
    <location>
        <begin position="159"/>
        <end position="179"/>
    </location>
</feature>
<dbReference type="InterPro" id="IPR037185">
    <property type="entry name" value="EmrE-like"/>
</dbReference>
<dbReference type="OrthoDB" id="7818056at2"/>
<evidence type="ECO:0000256" key="1">
    <source>
        <dbReference type="SAM" id="Phobius"/>
    </source>
</evidence>
<evidence type="ECO:0000259" key="2">
    <source>
        <dbReference type="Pfam" id="PF00892"/>
    </source>
</evidence>